<dbReference type="SUPFAM" id="SSF54665">
    <property type="entry name" value="CO dehydrogenase molybdoprotein N-domain-like"/>
    <property type="match status" value="1"/>
</dbReference>
<dbReference type="PANTHER" id="PTHR11908">
    <property type="entry name" value="XANTHINE DEHYDROGENASE"/>
    <property type="match status" value="1"/>
</dbReference>
<dbReference type="Proteomes" id="UP001367030">
    <property type="component" value="Unassembled WGS sequence"/>
</dbReference>
<keyword evidence="1" id="KW-0500">Molybdenum</keyword>
<dbReference type="RefSeq" id="WP_340339288.1">
    <property type="nucleotide sequence ID" value="NZ_JBBKZS010000025.1"/>
</dbReference>
<sequence>MSMQGMKQLQWIGRSIPKVEDRKFLMGQGGYVDDLDLPNMLHVAVVRSPVAHARILSFDTSRALELDGVVAVITGKQAAELCDFMPDFNPEPNLHKWRVLADEKVRFVGEGVAVVVARSRYIAEDARELVDVEYEPLPVVPNARAAMLPGSALLHEKMESNVALDSTLSFGDVDGEFARADIVVRETIRWGRTSAQPLETVGAVANFNTATGMLTINSNSVALTNFAFLVAGTLKVQSNKLDLIPMPAGGSFGAKFWAVRVAITAGMCSKFLGKPVKYVEDRLDHAVSCDHHGSEREYEIELAMTKEGEFRAIKFDIIDDYGAYFQFGLGTHGNAMSQVIGPYNIKAVSYRARGVLSNKCQQGAYRGFGSEVHNFAMERIVDKAVREHGFDRIELRRSNFIQPSQFPFKIPGGNVYDSGDYEGVLREALGLGKLDHWRAEQTKGRAEGRYIGIGVTTCQERSVYAANEWWFFRRSPAMGVSSVPESISLSVDALGAVSATLYSTAFWGNSPETVVAQVLGEELGVNPDDVSFSYAGTAKGLPASGPGGSRFTVMISGAVQGAAAKIRAKALKVAAHMMEISENDLEYVNGGVQVKGDAGKRLGLAEIAIMPRLFKHQLPDDIDSGFEADMVFDHPYTTLPTADRSDLGVYYPMMAHAAHIAVVEVDVQTGAISFLDYVAVHDCGTVVNPRSLDGHVIGGLAQGVGQTLLEEYVYDEEGQIQSSSLMDYLIPSAMEVPEVRLGHHETPSPFTPYGMKGGGEGGRMHAPGAIASAVDDALAPLGAKRATYLPLTPERVLNLIAER</sequence>
<dbReference type="InterPro" id="IPR016208">
    <property type="entry name" value="Ald_Oxase/xanthine_DH-like"/>
</dbReference>
<accession>A0ABU8XH99</accession>
<evidence type="ECO:0000256" key="2">
    <source>
        <dbReference type="ARBA" id="ARBA00023002"/>
    </source>
</evidence>
<reference evidence="4 5" key="1">
    <citation type="submission" date="2024-03" db="EMBL/GenBank/DDBJ databases">
        <title>Novel species of the genus Variovorax.</title>
        <authorList>
            <person name="Liu Q."/>
            <person name="Xin Y.-H."/>
        </authorList>
    </citation>
    <scope>NUCLEOTIDE SEQUENCE [LARGE SCALE GENOMIC DNA]</scope>
    <source>
        <strain evidence="4 5">KACC 18901</strain>
    </source>
</reference>
<keyword evidence="5" id="KW-1185">Reference proteome</keyword>
<evidence type="ECO:0000256" key="1">
    <source>
        <dbReference type="ARBA" id="ARBA00022505"/>
    </source>
</evidence>
<organism evidence="4 5">
    <name type="scientific">Variovorax robiniae</name>
    <dbReference type="NCBI Taxonomy" id="1836199"/>
    <lineage>
        <taxon>Bacteria</taxon>
        <taxon>Pseudomonadati</taxon>
        <taxon>Pseudomonadota</taxon>
        <taxon>Betaproteobacteria</taxon>
        <taxon>Burkholderiales</taxon>
        <taxon>Comamonadaceae</taxon>
        <taxon>Variovorax</taxon>
    </lineage>
</organism>
<dbReference type="SMART" id="SM01008">
    <property type="entry name" value="Ald_Xan_dh_C"/>
    <property type="match status" value="1"/>
</dbReference>
<gene>
    <name evidence="4" type="ORF">WKW79_32100</name>
</gene>
<dbReference type="Gene3D" id="3.30.365.10">
    <property type="entry name" value="Aldehyde oxidase/xanthine dehydrogenase, molybdopterin binding domain"/>
    <property type="match status" value="4"/>
</dbReference>
<dbReference type="InterPro" id="IPR000674">
    <property type="entry name" value="Ald_Oxase/Xan_DH_a/b"/>
</dbReference>
<evidence type="ECO:0000313" key="4">
    <source>
        <dbReference type="EMBL" id="MEJ8859248.1"/>
    </source>
</evidence>
<dbReference type="Pfam" id="PF02738">
    <property type="entry name" value="MoCoBD_1"/>
    <property type="match status" value="1"/>
</dbReference>
<protein>
    <submittedName>
        <fullName evidence="4">Xanthine dehydrogenase family protein molybdopterin-binding subunit</fullName>
    </submittedName>
</protein>
<dbReference type="SUPFAM" id="SSF56003">
    <property type="entry name" value="Molybdenum cofactor-binding domain"/>
    <property type="match status" value="1"/>
</dbReference>
<dbReference type="InterPro" id="IPR037165">
    <property type="entry name" value="AldOxase/xan_DH_Mopterin-bd_sf"/>
</dbReference>
<proteinExistence type="predicted"/>
<feature type="domain" description="Aldehyde oxidase/xanthine dehydrogenase a/b hammerhead" evidence="3">
    <location>
        <begin position="26"/>
        <end position="138"/>
    </location>
</feature>
<dbReference type="Gene3D" id="3.90.1170.50">
    <property type="entry name" value="Aldehyde oxidase/xanthine dehydrogenase, a/b hammerhead"/>
    <property type="match status" value="1"/>
</dbReference>
<evidence type="ECO:0000259" key="3">
    <source>
        <dbReference type="SMART" id="SM01008"/>
    </source>
</evidence>
<dbReference type="PANTHER" id="PTHR11908:SF132">
    <property type="entry name" value="ALDEHYDE OXIDASE 1-RELATED"/>
    <property type="match status" value="1"/>
</dbReference>
<dbReference type="InterPro" id="IPR008274">
    <property type="entry name" value="AldOxase/xan_DH_MoCoBD1"/>
</dbReference>
<dbReference type="Pfam" id="PF01315">
    <property type="entry name" value="Ald_Xan_dh_C"/>
    <property type="match status" value="1"/>
</dbReference>
<dbReference type="InterPro" id="IPR046867">
    <property type="entry name" value="AldOxase/xan_DH_MoCoBD2"/>
</dbReference>
<dbReference type="Pfam" id="PF20256">
    <property type="entry name" value="MoCoBD_2"/>
    <property type="match status" value="1"/>
</dbReference>
<evidence type="ECO:0000313" key="5">
    <source>
        <dbReference type="Proteomes" id="UP001367030"/>
    </source>
</evidence>
<keyword evidence="2" id="KW-0560">Oxidoreductase</keyword>
<dbReference type="EMBL" id="JBBKZS010000025">
    <property type="protein sequence ID" value="MEJ8859248.1"/>
    <property type="molecule type" value="Genomic_DNA"/>
</dbReference>
<comment type="caution">
    <text evidence="4">The sequence shown here is derived from an EMBL/GenBank/DDBJ whole genome shotgun (WGS) entry which is preliminary data.</text>
</comment>
<name>A0ABU8XH99_9BURK</name>
<dbReference type="InterPro" id="IPR036856">
    <property type="entry name" value="Ald_Oxase/Xan_DH_a/b_sf"/>
</dbReference>